<evidence type="ECO:0000313" key="1">
    <source>
        <dbReference type="EMBL" id="UYP44133.1"/>
    </source>
</evidence>
<dbReference type="EMBL" id="CP104013">
    <property type="protein sequence ID" value="UYP44133.1"/>
    <property type="molecule type" value="Genomic_DNA"/>
</dbReference>
<protein>
    <submittedName>
        <fullName evidence="1">Uncharacterized protein</fullName>
    </submittedName>
</protein>
<accession>A0ABY6HLE6</accession>
<proteinExistence type="predicted"/>
<name>A0ABY6HLE6_9ARCH</name>
<evidence type="ECO:0000313" key="2">
    <source>
        <dbReference type="Proteomes" id="UP001208689"/>
    </source>
</evidence>
<gene>
    <name evidence="1" type="ORF">NEF87_000418</name>
</gene>
<reference evidence="1" key="1">
    <citation type="submission" date="2022-09" db="EMBL/GenBank/DDBJ databases">
        <title>Actin cytoskeleton and complex cell architecture in an #Asgard archaeon.</title>
        <authorList>
            <person name="Ponce Toledo R.I."/>
            <person name="Schleper C."/>
            <person name="Rodrigues Oliveira T."/>
            <person name="Wollweber F."/>
            <person name="Xu J."/>
            <person name="Rittmann S."/>
            <person name="Klingl A."/>
            <person name="Pilhofer M."/>
        </authorList>
    </citation>
    <scope>NUCLEOTIDE SEQUENCE</scope>
    <source>
        <strain evidence="1">B-35</strain>
    </source>
</reference>
<dbReference type="Proteomes" id="UP001208689">
    <property type="component" value="Chromosome"/>
</dbReference>
<sequence>MLKHKINLSDNKAYYDPAKNDHIEKAIKKRVDKIISSYCSEHCRIRSISFHYSLYYPIIVDVVISSNHITDNLPYQLKRKIGLPNFPNINIELQISFLNM</sequence>
<organism evidence="1 2">
    <name type="scientific">Candidatus Lokiarchaeum ossiferum</name>
    <dbReference type="NCBI Taxonomy" id="2951803"/>
    <lineage>
        <taxon>Archaea</taxon>
        <taxon>Promethearchaeati</taxon>
        <taxon>Promethearchaeota</taxon>
        <taxon>Promethearchaeia</taxon>
        <taxon>Promethearchaeales</taxon>
        <taxon>Promethearchaeaceae</taxon>
        <taxon>Candidatus Lokiarchaeum</taxon>
    </lineage>
</organism>
<keyword evidence="2" id="KW-1185">Reference proteome</keyword>